<name>A0A3S3QDW0_9BACT</name>
<dbReference type="EC" id="1.4.1.4" evidence="9"/>
<dbReference type="PANTHER" id="PTHR19136:SF81">
    <property type="entry name" value="MOLYBDENUM COFACTOR GUANYLYLTRANSFERASE"/>
    <property type="match status" value="1"/>
</dbReference>
<evidence type="ECO:0000313" key="10">
    <source>
        <dbReference type="Proteomes" id="UP000287853"/>
    </source>
</evidence>
<gene>
    <name evidence="9" type="ORF">H206_01262</name>
</gene>
<dbReference type="AlphaFoldDB" id="A0A3S3QDW0"/>
<dbReference type="PANTHER" id="PTHR19136">
    <property type="entry name" value="MOLYBDENUM COFACTOR GUANYLYLTRANSFERASE"/>
    <property type="match status" value="1"/>
</dbReference>
<keyword evidence="9" id="KW-0560">Oxidoreductase</keyword>
<dbReference type="InterPro" id="IPR025877">
    <property type="entry name" value="MobA-like_NTP_Trfase"/>
</dbReference>
<protein>
    <submittedName>
        <fullName evidence="9">Molybdopterin-guanine dinucleotide biosynthesis protein A</fullName>
        <ecNumber evidence="9">1.4.1.4</ecNumber>
        <ecNumber evidence="9">2.7.7.77</ecNumber>
    </submittedName>
</protein>
<evidence type="ECO:0000256" key="3">
    <source>
        <dbReference type="ARBA" id="ARBA00022723"/>
    </source>
</evidence>
<dbReference type="Proteomes" id="UP000287853">
    <property type="component" value="Unassembled WGS sequence"/>
</dbReference>
<keyword evidence="3" id="KW-0479">Metal-binding</keyword>
<keyword evidence="6" id="KW-0342">GTP-binding</keyword>
<evidence type="ECO:0000256" key="2">
    <source>
        <dbReference type="ARBA" id="ARBA00022679"/>
    </source>
</evidence>
<evidence type="ECO:0000256" key="7">
    <source>
        <dbReference type="ARBA" id="ARBA00023150"/>
    </source>
</evidence>
<keyword evidence="7" id="KW-0501">Molybdenum cofactor biosynthesis</keyword>
<keyword evidence="4" id="KW-0547">Nucleotide-binding</keyword>
<comment type="caution">
    <text evidence="9">The sequence shown here is derived from an EMBL/GenBank/DDBJ whole genome shotgun (WGS) entry which is preliminary data.</text>
</comment>
<dbReference type="GO" id="GO:0046872">
    <property type="term" value="F:metal ion binding"/>
    <property type="evidence" value="ECO:0007669"/>
    <property type="project" value="UniProtKB-KW"/>
</dbReference>
<dbReference type="EMBL" id="MTKO01000086">
    <property type="protein sequence ID" value="RWX44885.1"/>
    <property type="molecule type" value="Genomic_DNA"/>
</dbReference>
<dbReference type="Pfam" id="PF12804">
    <property type="entry name" value="NTP_transf_3"/>
    <property type="match status" value="1"/>
</dbReference>
<evidence type="ECO:0000256" key="6">
    <source>
        <dbReference type="ARBA" id="ARBA00023134"/>
    </source>
</evidence>
<dbReference type="Gene3D" id="3.90.550.10">
    <property type="entry name" value="Spore Coat Polysaccharide Biosynthesis Protein SpsA, Chain A"/>
    <property type="match status" value="1"/>
</dbReference>
<sequence length="236" mass="26256">MPPENKGQVLAILNREQATVDHLFALVQSLITTTWKQTPVWGCILIGGKSTRMGRPKHLIREKDKTWLEHAVKTLAPKVDQVVLSGSGEIPASLTALPRIPDAPGLAGPLAGILSVMRWQRGVSWLVMACDQPDVQPESLDWLLAQRQPGIRAVLPDLLGDGHLEPLLAWYDFRCRPQLETIAASGSLRISQLAHQIGVRHLQPPERLHSSWRNVNTPDQVTRKNKRACRKLESPC</sequence>
<dbReference type="GO" id="GO:0005525">
    <property type="term" value="F:GTP binding"/>
    <property type="evidence" value="ECO:0007669"/>
    <property type="project" value="UniProtKB-KW"/>
</dbReference>
<reference evidence="9 10" key="1">
    <citation type="submission" date="2017-01" db="EMBL/GenBank/DDBJ databases">
        <title>The cable genome- insights into the physiology and evolution of filamentous bacteria capable of sulfide oxidation via long distance electron transfer.</title>
        <authorList>
            <person name="Schreiber L."/>
            <person name="Bjerg J.T."/>
            <person name="Boggild A."/>
            <person name="Van De Vossenberg J."/>
            <person name="Meysman F."/>
            <person name="Nielsen L.P."/>
            <person name="Schramm A."/>
            <person name="Kjeldsen K.U."/>
        </authorList>
    </citation>
    <scope>NUCLEOTIDE SEQUENCE [LARGE SCALE GENOMIC DNA]</scope>
    <source>
        <strain evidence="9">MCF</strain>
    </source>
</reference>
<dbReference type="SUPFAM" id="SSF53448">
    <property type="entry name" value="Nucleotide-diphospho-sugar transferases"/>
    <property type="match status" value="1"/>
</dbReference>
<accession>A0A3S3QDW0</accession>
<keyword evidence="5" id="KW-0460">Magnesium</keyword>
<evidence type="ECO:0000256" key="4">
    <source>
        <dbReference type="ARBA" id="ARBA00022741"/>
    </source>
</evidence>
<dbReference type="EC" id="2.7.7.77" evidence="9"/>
<dbReference type="CDD" id="cd02503">
    <property type="entry name" value="MobA"/>
    <property type="match status" value="1"/>
</dbReference>
<dbReference type="InterPro" id="IPR029044">
    <property type="entry name" value="Nucleotide-diphossugar_trans"/>
</dbReference>
<organism evidence="9 10">
    <name type="scientific">Candidatus Electrothrix aarhusensis</name>
    <dbReference type="NCBI Taxonomy" id="1859131"/>
    <lineage>
        <taxon>Bacteria</taxon>
        <taxon>Pseudomonadati</taxon>
        <taxon>Thermodesulfobacteriota</taxon>
        <taxon>Desulfobulbia</taxon>
        <taxon>Desulfobulbales</taxon>
        <taxon>Desulfobulbaceae</taxon>
        <taxon>Candidatus Electrothrix</taxon>
    </lineage>
</organism>
<evidence type="ECO:0000256" key="1">
    <source>
        <dbReference type="ARBA" id="ARBA00022490"/>
    </source>
</evidence>
<keyword evidence="9" id="KW-0548">Nucleotidyltransferase</keyword>
<dbReference type="GO" id="GO:0004354">
    <property type="term" value="F:glutamate dehydrogenase (NADP+) activity"/>
    <property type="evidence" value="ECO:0007669"/>
    <property type="project" value="UniProtKB-EC"/>
</dbReference>
<dbReference type="GO" id="GO:0061603">
    <property type="term" value="F:molybdenum cofactor guanylyltransferase activity"/>
    <property type="evidence" value="ECO:0007669"/>
    <property type="project" value="UniProtKB-EC"/>
</dbReference>
<keyword evidence="2 9" id="KW-0808">Transferase</keyword>
<evidence type="ECO:0000259" key="8">
    <source>
        <dbReference type="Pfam" id="PF12804"/>
    </source>
</evidence>
<evidence type="ECO:0000313" key="9">
    <source>
        <dbReference type="EMBL" id="RWX44885.1"/>
    </source>
</evidence>
<dbReference type="GO" id="GO:0006777">
    <property type="term" value="P:Mo-molybdopterin cofactor biosynthetic process"/>
    <property type="evidence" value="ECO:0007669"/>
    <property type="project" value="UniProtKB-KW"/>
</dbReference>
<keyword evidence="1" id="KW-0963">Cytoplasm</keyword>
<dbReference type="InterPro" id="IPR013482">
    <property type="entry name" value="Molybde_CF_guanTrfase"/>
</dbReference>
<keyword evidence="10" id="KW-1185">Reference proteome</keyword>
<evidence type="ECO:0000256" key="5">
    <source>
        <dbReference type="ARBA" id="ARBA00022842"/>
    </source>
</evidence>
<proteinExistence type="predicted"/>
<feature type="domain" description="MobA-like NTP transferase" evidence="8">
    <location>
        <begin position="42"/>
        <end position="189"/>
    </location>
</feature>